<dbReference type="AlphaFoldDB" id="A0A9P4QWT2"/>
<feature type="chain" id="PRO_5040357526" evidence="1">
    <location>
        <begin position="23"/>
        <end position="288"/>
    </location>
</feature>
<keyword evidence="1" id="KW-0732">Signal</keyword>
<protein>
    <submittedName>
        <fullName evidence="2">Uncharacterized protein</fullName>
    </submittedName>
</protein>
<organism evidence="2 3">
    <name type="scientific">Polyplosphaeria fusca</name>
    <dbReference type="NCBI Taxonomy" id="682080"/>
    <lineage>
        <taxon>Eukaryota</taxon>
        <taxon>Fungi</taxon>
        <taxon>Dikarya</taxon>
        <taxon>Ascomycota</taxon>
        <taxon>Pezizomycotina</taxon>
        <taxon>Dothideomycetes</taxon>
        <taxon>Pleosporomycetidae</taxon>
        <taxon>Pleosporales</taxon>
        <taxon>Tetraplosphaeriaceae</taxon>
        <taxon>Polyplosphaeria</taxon>
    </lineage>
</organism>
<accession>A0A9P4QWT2</accession>
<feature type="signal peptide" evidence="1">
    <location>
        <begin position="1"/>
        <end position="22"/>
    </location>
</feature>
<evidence type="ECO:0000313" key="2">
    <source>
        <dbReference type="EMBL" id="KAF2735137.1"/>
    </source>
</evidence>
<dbReference type="OrthoDB" id="3800432at2759"/>
<gene>
    <name evidence="2" type="ORF">EJ04DRAFT_220632</name>
</gene>
<evidence type="ECO:0000313" key="3">
    <source>
        <dbReference type="Proteomes" id="UP000799444"/>
    </source>
</evidence>
<sequence length="288" mass="32468">MQFNISVLLFLFQSLFFYHVAAITAPGYTTSLNVHADELKTKETLPKHIVYTSVVEYDFDVSEFSDEELAGLGRQAWDEMSVLHKQYVDGCDPRNGQRYAINAKPGMMSIIGLGKQLYISSSIKQHSPKVMLQNSDSTLTRALQFCRDRWLVEIQAQKQDVTDDLVHRTGSSCGEIMATSLILKNLGKMPMDTGLATVVVAYGAGKSNKGKEKPAKIWDPCSGDPKADNHKPIGCMQVADWQRWRKIPEDVVPKQVDDKKPVNYLKDVNLKDVWDIKVDFELDPIEEL</sequence>
<evidence type="ECO:0000256" key="1">
    <source>
        <dbReference type="SAM" id="SignalP"/>
    </source>
</evidence>
<proteinExistence type="predicted"/>
<dbReference type="EMBL" id="ML996139">
    <property type="protein sequence ID" value="KAF2735137.1"/>
    <property type="molecule type" value="Genomic_DNA"/>
</dbReference>
<reference evidence="2" key="1">
    <citation type="journal article" date="2020" name="Stud. Mycol.">
        <title>101 Dothideomycetes genomes: a test case for predicting lifestyles and emergence of pathogens.</title>
        <authorList>
            <person name="Haridas S."/>
            <person name="Albert R."/>
            <person name="Binder M."/>
            <person name="Bloem J."/>
            <person name="Labutti K."/>
            <person name="Salamov A."/>
            <person name="Andreopoulos B."/>
            <person name="Baker S."/>
            <person name="Barry K."/>
            <person name="Bills G."/>
            <person name="Bluhm B."/>
            <person name="Cannon C."/>
            <person name="Castanera R."/>
            <person name="Culley D."/>
            <person name="Daum C."/>
            <person name="Ezra D."/>
            <person name="Gonzalez J."/>
            <person name="Henrissat B."/>
            <person name="Kuo A."/>
            <person name="Liang C."/>
            <person name="Lipzen A."/>
            <person name="Lutzoni F."/>
            <person name="Magnuson J."/>
            <person name="Mondo S."/>
            <person name="Nolan M."/>
            <person name="Ohm R."/>
            <person name="Pangilinan J."/>
            <person name="Park H.-J."/>
            <person name="Ramirez L."/>
            <person name="Alfaro M."/>
            <person name="Sun H."/>
            <person name="Tritt A."/>
            <person name="Yoshinaga Y."/>
            <person name="Zwiers L.-H."/>
            <person name="Turgeon B."/>
            <person name="Goodwin S."/>
            <person name="Spatafora J."/>
            <person name="Crous P."/>
            <person name="Grigoriev I."/>
        </authorList>
    </citation>
    <scope>NUCLEOTIDE SEQUENCE</scope>
    <source>
        <strain evidence="2">CBS 125425</strain>
    </source>
</reference>
<keyword evidence="3" id="KW-1185">Reference proteome</keyword>
<dbReference type="Proteomes" id="UP000799444">
    <property type="component" value="Unassembled WGS sequence"/>
</dbReference>
<comment type="caution">
    <text evidence="2">The sequence shown here is derived from an EMBL/GenBank/DDBJ whole genome shotgun (WGS) entry which is preliminary data.</text>
</comment>
<name>A0A9P4QWT2_9PLEO</name>